<dbReference type="Gene3D" id="3.30.565.10">
    <property type="entry name" value="Histidine kinase-like ATPase, C-terminal domain"/>
    <property type="match status" value="1"/>
</dbReference>
<dbReference type="CDD" id="cd16928">
    <property type="entry name" value="HATPase_GyrB-like"/>
    <property type="match status" value="1"/>
</dbReference>
<dbReference type="Pfam" id="PF02518">
    <property type="entry name" value="HATPase_c"/>
    <property type="match status" value="1"/>
</dbReference>
<comment type="miscellaneous">
    <text evidence="13">Few gyrases are as efficient as E.coli at forming negative supercoils. Not all organisms have 2 type II topoisomerases; in organisms with a single type II topoisomerase this enzyme also has to decatenate newly replicated chromosomes.</text>
</comment>
<dbReference type="SUPFAM" id="SSF54211">
    <property type="entry name" value="Ribosomal protein S5 domain 2-like"/>
    <property type="match status" value="1"/>
</dbReference>
<dbReference type="FunFam" id="3.40.50.670:FF:000004">
    <property type="entry name" value="DNA gyrase subunit B"/>
    <property type="match status" value="1"/>
</dbReference>
<evidence type="ECO:0000256" key="4">
    <source>
        <dbReference type="ARBA" id="ARBA00019166"/>
    </source>
</evidence>
<dbReference type="Pfam" id="PF00986">
    <property type="entry name" value="DNA_gyraseB_C"/>
    <property type="match status" value="1"/>
</dbReference>
<dbReference type="PRINTS" id="PR01159">
    <property type="entry name" value="DNAGYRASEB"/>
</dbReference>
<dbReference type="GO" id="GO:0005694">
    <property type="term" value="C:chromosome"/>
    <property type="evidence" value="ECO:0007669"/>
    <property type="project" value="InterPro"/>
</dbReference>
<feature type="site" description="Interaction with DNA" evidence="13">
    <location>
        <position position="453"/>
    </location>
</feature>
<feature type="site" description="Interaction with DNA" evidence="13">
    <location>
        <position position="450"/>
    </location>
</feature>
<dbReference type="NCBIfam" id="NF004189">
    <property type="entry name" value="PRK05644.1"/>
    <property type="match status" value="1"/>
</dbReference>
<keyword evidence="11" id="KW-0238">DNA-binding</keyword>
<dbReference type="InterPro" id="IPR049353">
    <property type="entry name" value="GyrB_hook"/>
</dbReference>
<comment type="similarity">
    <text evidence="2 13">Belongs to the type II topoisomerase GyrB family.</text>
</comment>
<feature type="binding site" evidence="13">
    <location>
        <position position="425"/>
    </location>
    <ligand>
        <name>Mg(2+)</name>
        <dbReference type="ChEBI" id="CHEBI:18420"/>
        <label>1</label>
        <note>catalytic</note>
    </ligand>
</feature>
<dbReference type="PRINTS" id="PR00418">
    <property type="entry name" value="TPI2FAMILY"/>
</dbReference>
<comment type="subcellular location">
    <subcellularLocation>
        <location evidence="13">Cytoplasm</location>
    </subcellularLocation>
</comment>
<accession>A0A432YS17</accession>
<dbReference type="InterPro" id="IPR034160">
    <property type="entry name" value="TOPRIM_GyrB"/>
</dbReference>
<evidence type="ECO:0000256" key="5">
    <source>
        <dbReference type="ARBA" id="ARBA00022490"/>
    </source>
</evidence>
<dbReference type="InterPro" id="IPR036890">
    <property type="entry name" value="HATPase_C_sf"/>
</dbReference>
<dbReference type="GO" id="GO:0005524">
    <property type="term" value="F:ATP binding"/>
    <property type="evidence" value="ECO:0007669"/>
    <property type="project" value="UniProtKB-UniRule"/>
</dbReference>
<keyword evidence="10 13" id="KW-0799">Topoisomerase</keyword>
<dbReference type="InterPro" id="IPR020568">
    <property type="entry name" value="Ribosomal_Su5_D2-typ_SF"/>
</dbReference>
<protein>
    <recommendedName>
        <fullName evidence="4 13">DNA gyrase subunit B</fullName>
        <ecNumber evidence="3 13">5.6.2.2</ecNumber>
    </recommendedName>
</protein>
<comment type="catalytic activity">
    <reaction evidence="1 13">
        <text>ATP-dependent breakage, passage and rejoining of double-stranded DNA.</text>
        <dbReference type="EC" id="5.6.2.2"/>
    </reaction>
</comment>
<dbReference type="GO" id="GO:0006261">
    <property type="term" value="P:DNA-templated DNA replication"/>
    <property type="evidence" value="ECO:0007669"/>
    <property type="project" value="UniProtKB-UniRule"/>
</dbReference>
<dbReference type="PROSITE" id="PS00177">
    <property type="entry name" value="TOPOISOMERASE_II"/>
    <property type="match status" value="1"/>
</dbReference>
<feature type="domain" description="Toprim" evidence="14">
    <location>
        <begin position="419"/>
        <end position="534"/>
    </location>
</feature>
<dbReference type="NCBIfam" id="NF011501">
    <property type="entry name" value="PRK14939.1"/>
    <property type="match status" value="1"/>
</dbReference>
<evidence type="ECO:0000256" key="6">
    <source>
        <dbReference type="ARBA" id="ARBA00022723"/>
    </source>
</evidence>
<dbReference type="FunFam" id="3.30.565.10:FF:000002">
    <property type="entry name" value="DNA gyrase subunit B"/>
    <property type="match status" value="1"/>
</dbReference>
<dbReference type="SMART" id="SM00387">
    <property type="entry name" value="HATPase_c"/>
    <property type="match status" value="1"/>
</dbReference>
<evidence type="ECO:0000256" key="11">
    <source>
        <dbReference type="ARBA" id="ARBA00023125"/>
    </source>
</evidence>
<evidence type="ECO:0000256" key="10">
    <source>
        <dbReference type="ARBA" id="ARBA00023029"/>
    </source>
</evidence>
<dbReference type="Gene3D" id="3.10.20.690">
    <property type="match status" value="1"/>
</dbReference>
<dbReference type="HAMAP" id="MF_01898">
    <property type="entry name" value="GyrB"/>
    <property type="match status" value="1"/>
</dbReference>
<dbReference type="InterPro" id="IPR041423">
    <property type="entry name" value="GyrB_insert"/>
</dbReference>
<evidence type="ECO:0000313" key="16">
    <source>
        <dbReference type="Proteomes" id="UP000288361"/>
    </source>
</evidence>
<dbReference type="GO" id="GO:0046872">
    <property type="term" value="F:metal ion binding"/>
    <property type="evidence" value="ECO:0007669"/>
    <property type="project" value="UniProtKB-KW"/>
</dbReference>
<evidence type="ECO:0000256" key="2">
    <source>
        <dbReference type="ARBA" id="ARBA00010708"/>
    </source>
</evidence>
<dbReference type="Pfam" id="PF00204">
    <property type="entry name" value="DNA_gyraseB"/>
    <property type="match status" value="1"/>
</dbReference>
<dbReference type="GO" id="GO:0003918">
    <property type="term" value="F:DNA topoisomerase type II (double strand cut, ATP-hydrolyzing) activity"/>
    <property type="evidence" value="ECO:0007669"/>
    <property type="project" value="UniProtKB-UniRule"/>
</dbReference>
<dbReference type="FunFam" id="3.30.230.10:FF:000005">
    <property type="entry name" value="DNA gyrase subunit B"/>
    <property type="match status" value="1"/>
</dbReference>
<keyword evidence="7 13" id="KW-0547">Nucleotide-binding</keyword>
<dbReference type="GO" id="GO:0005737">
    <property type="term" value="C:cytoplasm"/>
    <property type="evidence" value="ECO:0007669"/>
    <property type="project" value="UniProtKB-SubCell"/>
</dbReference>
<gene>
    <name evidence="13 15" type="primary">gyrB</name>
    <name evidence="15" type="ORF">CWI73_06815</name>
</gene>
<evidence type="ECO:0000259" key="14">
    <source>
        <dbReference type="PROSITE" id="PS50880"/>
    </source>
</evidence>
<proteinExistence type="inferred from homology"/>
<name>A0A432YS17_9GAMM</name>
<dbReference type="Pfam" id="PF01751">
    <property type="entry name" value="Toprim"/>
    <property type="match status" value="1"/>
</dbReference>
<dbReference type="InterPro" id="IPR013759">
    <property type="entry name" value="Topo_IIA_B_C"/>
</dbReference>
<dbReference type="GO" id="GO:0003677">
    <property type="term" value="F:DNA binding"/>
    <property type="evidence" value="ECO:0007669"/>
    <property type="project" value="UniProtKB-KW"/>
</dbReference>
<comment type="cofactor">
    <cofactor evidence="13">
        <name>Mg(2+)</name>
        <dbReference type="ChEBI" id="CHEBI:18420"/>
    </cofactor>
    <cofactor evidence="13">
        <name>Mn(2+)</name>
        <dbReference type="ChEBI" id="CHEBI:29035"/>
    </cofactor>
    <cofactor evidence="13">
        <name>Ca(2+)</name>
        <dbReference type="ChEBI" id="CHEBI:29108"/>
    </cofactor>
    <text evidence="13">Binds two Mg(2+) per subunit. The magnesium ions form salt bridges with both the protein and the DNA. Can also accept other divalent metal cations, such as Mn(2+) or Ca(2+).</text>
</comment>
<dbReference type="SMART" id="SM00433">
    <property type="entry name" value="TOP2c"/>
    <property type="match status" value="1"/>
</dbReference>
<organism evidence="15 16">
    <name type="scientific">Idiomarina piscisalsi</name>
    <dbReference type="NCBI Taxonomy" id="1096243"/>
    <lineage>
        <taxon>Bacteria</taxon>
        <taxon>Pseudomonadati</taxon>
        <taxon>Pseudomonadota</taxon>
        <taxon>Gammaproteobacteria</taxon>
        <taxon>Alteromonadales</taxon>
        <taxon>Idiomarinaceae</taxon>
        <taxon>Idiomarina</taxon>
    </lineage>
</organism>
<dbReference type="FunFam" id="3.40.50.670:FF:000005">
    <property type="entry name" value="DNA gyrase subunit B"/>
    <property type="match status" value="1"/>
</dbReference>
<feature type="binding site" evidence="13">
    <location>
        <position position="501"/>
    </location>
    <ligand>
        <name>Mg(2+)</name>
        <dbReference type="ChEBI" id="CHEBI:18420"/>
        <label>2</label>
    </ligand>
</feature>
<feature type="binding site" evidence="13">
    <location>
        <position position="499"/>
    </location>
    <ligand>
        <name>Mg(2+)</name>
        <dbReference type="ChEBI" id="CHEBI:18420"/>
        <label>1</label>
        <note>catalytic</note>
    </ligand>
</feature>
<comment type="caution">
    <text evidence="15">The sequence shown here is derived from an EMBL/GenBank/DDBJ whole genome shotgun (WGS) entry which is preliminary data.</text>
</comment>
<evidence type="ECO:0000256" key="7">
    <source>
        <dbReference type="ARBA" id="ARBA00022741"/>
    </source>
</evidence>
<dbReference type="InterPro" id="IPR006171">
    <property type="entry name" value="TOPRIM_dom"/>
</dbReference>
<evidence type="ECO:0000256" key="8">
    <source>
        <dbReference type="ARBA" id="ARBA00022840"/>
    </source>
</evidence>
<dbReference type="InterPro" id="IPR014721">
    <property type="entry name" value="Ribsml_uS5_D2-typ_fold_subgr"/>
</dbReference>
<dbReference type="PROSITE" id="PS50880">
    <property type="entry name" value="TOPRIM"/>
    <property type="match status" value="1"/>
</dbReference>
<dbReference type="AlphaFoldDB" id="A0A432YS17"/>
<evidence type="ECO:0000256" key="3">
    <source>
        <dbReference type="ARBA" id="ARBA00012895"/>
    </source>
</evidence>
<dbReference type="PANTHER" id="PTHR45866">
    <property type="entry name" value="DNA GYRASE/TOPOISOMERASE SUBUNIT B"/>
    <property type="match status" value="1"/>
</dbReference>
<dbReference type="SUPFAM" id="SSF56719">
    <property type="entry name" value="Type II DNA topoisomerase"/>
    <property type="match status" value="1"/>
</dbReference>
<comment type="subunit">
    <text evidence="13">Heterotetramer, composed of two GyrA and two GyrB chains. In the heterotetramer, GyrA contains the active site tyrosine that forms a transient covalent intermediate with DNA, while GyrB binds cofactors and catalyzes ATP hydrolysis.</text>
</comment>
<dbReference type="Pfam" id="PF21249">
    <property type="entry name" value="GyrB_hook"/>
    <property type="match status" value="1"/>
</dbReference>
<keyword evidence="5 13" id="KW-0963">Cytoplasm</keyword>
<reference evidence="15 16" key="1">
    <citation type="journal article" date="2011" name="Front. Microbiol.">
        <title>Genomic signatures of strain selection and enhancement in Bacillus atrophaeus var. globigii, a historical biowarfare simulant.</title>
        <authorList>
            <person name="Gibbons H.S."/>
            <person name="Broomall S.M."/>
            <person name="McNew L.A."/>
            <person name="Daligault H."/>
            <person name="Chapman C."/>
            <person name="Bruce D."/>
            <person name="Karavis M."/>
            <person name="Krepps M."/>
            <person name="McGregor P.A."/>
            <person name="Hong C."/>
            <person name="Park K.H."/>
            <person name="Akmal A."/>
            <person name="Feldman A."/>
            <person name="Lin J.S."/>
            <person name="Chang W.E."/>
            <person name="Higgs B.W."/>
            <person name="Demirev P."/>
            <person name="Lindquist J."/>
            <person name="Liem A."/>
            <person name="Fochler E."/>
            <person name="Read T.D."/>
            <person name="Tapia R."/>
            <person name="Johnson S."/>
            <person name="Bishop-Lilly K.A."/>
            <person name="Detter C."/>
            <person name="Han C."/>
            <person name="Sozhamannan S."/>
            <person name="Rosenzweig C.N."/>
            <person name="Skowronski E.W."/>
        </authorList>
    </citation>
    <scope>NUCLEOTIDE SEQUENCE [LARGE SCALE GENOMIC DNA]</scope>
    <source>
        <strain evidence="15 16">TPS4-2</strain>
    </source>
</reference>
<dbReference type="Gene3D" id="3.40.50.670">
    <property type="match status" value="2"/>
</dbReference>
<dbReference type="InterPro" id="IPR013760">
    <property type="entry name" value="Topo_IIA-like_dom_sf"/>
</dbReference>
<evidence type="ECO:0000256" key="13">
    <source>
        <dbReference type="HAMAP-Rule" id="MF_01898"/>
    </source>
</evidence>
<dbReference type="InterPro" id="IPR013506">
    <property type="entry name" value="Topo_IIA_bsu_dom2"/>
</dbReference>
<evidence type="ECO:0000256" key="9">
    <source>
        <dbReference type="ARBA" id="ARBA00022842"/>
    </source>
</evidence>
<feature type="binding site" evidence="13">
    <location>
        <position position="499"/>
    </location>
    <ligand>
        <name>Mg(2+)</name>
        <dbReference type="ChEBI" id="CHEBI:18420"/>
        <label>2</label>
    </ligand>
</feature>
<dbReference type="CDD" id="cd03366">
    <property type="entry name" value="TOPRIM_TopoIIA_GyrB"/>
    <property type="match status" value="1"/>
</dbReference>
<evidence type="ECO:0000256" key="1">
    <source>
        <dbReference type="ARBA" id="ARBA00000185"/>
    </source>
</evidence>
<keyword evidence="6 13" id="KW-0479">Metal-binding</keyword>
<keyword evidence="8 13" id="KW-0067">ATP-binding</keyword>
<dbReference type="Gene3D" id="3.30.230.10">
    <property type="match status" value="1"/>
</dbReference>
<comment type="function">
    <text evidence="13">A type II topoisomerase that negatively supercoils closed circular double-stranded (ds) DNA in an ATP-dependent manner to modulate DNA topology and maintain chromosomes in an underwound state. Negative supercoiling favors strand separation, and DNA replication, transcription, recombination and repair, all of which involve strand separation. Also able to catalyze the interconversion of other topological isomers of dsDNA rings, including catenanes and knotted rings. Type II topoisomerases break and join 2 DNA strands simultaneously in an ATP-dependent manner.</text>
</comment>
<dbReference type="InterPro" id="IPR003594">
    <property type="entry name" value="HATPase_dom"/>
</dbReference>
<dbReference type="RefSeq" id="WP_126752095.1">
    <property type="nucleotide sequence ID" value="NZ_PIQA01000004.1"/>
</dbReference>
<dbReference type="Pfam" id="PF18053">
    <property type="entry name" value="GyrB_insert"/>
    <property type="match status" value="1"/>
</dbReference>
<evidence type="ECO:0000313" key="15">
    <source>
        <dbReference type="EMBL" id="RUO64404.1"/>
    </source>
</evidence>
<keyword evidence="12 13" id="KW-0413">Isomerase</keyword>
<dbReference type="PANTHER" id="PTHR45866:SF1">
    <property type="entry name" value="DNA GYRASE SUBUNIT B, MITOCHONDRIAL"/>
    <property type="match status" value="1"/>
</dbReference>
<dbReference type="InterPro" id="IPR002288">
    <property type="entry name" value="DNA_gyrase_B_C"/>
</dbReference>
<evidence type="ECO:0000256" key="12">
    <source>
        <dbReference type="ARBA" id="ARBA00023235"/>
    </source>
</evidence>
<sequence>MEENNYGSSSIKVLKGLDAVRKRPGMYIGDTDDGTGLHHMVFEVVDNSIDEALAGHCSEILVTIHSDGSVSVKDDGRGIPVDIHEEEGVSAAQVIMTVLHAGGKFDDNSYKVSGGLHGVGVSVVNALSEKLKLTIRRQGKVYEQTYHMGEPESDVKPIGDTDSTGTELRFWPSAETFSDTVFHYDVLAKRLRELSFLNSGVGIRLRDERDDREDLFKYEGGIAAFVNYLNQNKTPIHEKAFHFSAEREDGISVEVSMQWNDSFQENIYCFTNNIPQRDGGTHLAGFRAALTRTLNAYMEKEGFTKKTKTSATGDDAREGLTAIISVKVPDPKFSSQTKDKLVSSEVKSAVEQAMNEQLADYLLENPTESKLIINKIIDAARAREAARKAREMTRRKGALDIAGLPGKLADCQEKDPALSELYIVEGDSAGGSAKQGRNRKNQAILPLKGKILNVEKARFDKMLSSAEVGTLITAMGCGIGRDEYDPDKTRYHRIIIMTDADVDGSHIRTLLLTFFYRQMPEIIERGYIYIAQPPLYKVKKGKQEVYIKDDPALIRYLTSLALDNASLHVNETAPGISGERLETLVNGYQMAQENIKRLSRRMPEKFLQRLFYAPRLTDERLKDQSYMEGWVKTLNDDLTAREVDSATYTISLHEDEERKMWLPTTTIRQHGVDTDYPLNYEFLMSKDYEQIVTLGEEIDSLVEEGGYVLRGEKKQPVSHFVDAVEWLISESKRGLYVQRYKGLGEMNPDQLWETTMDPETRRMLQVTIEDAIGADQLFTTLMGDEVEPRRAFIESNALKVANLDV</sequence>
<keyword evidence="9 13" id="KW-0460">Magnesium</keyword>
<dbReference type="SUPFAM" id="SSF55874">
    <property type="entry name" value="ATPase domain of HSP90 chaperone/DNA topoisomerase II/histidine kinase"/>
    <property type="match status" value="1"/>
</dbReference>
<dbReference type="InterPro" id="IPR000565">
    <property type="entry name" value="Topo_IIA_B"/>
</dbReference>
<dbReference type="EMBL" id="PIQA01000004">
    <property type="protein sequence ID" value="RUO64404.1"/>
    <property type="molecule type" value="Genomic_DNA"/>
</dbReference>
<dbReference type="EC" id="5.6.2.2" evidence="3 13"/>
<dbReference type="InterPro" id="IPR011557">
    <property type="entry name" value="GyrB"/>
</dbReference>
<dbReference type="InterPro" id="IPR018522">
    <property type="entry name" value="TopoIIA_CS"/>
</dbReference>
<dbReference type="Proteomes" id="UP000288361">
    <property type="component" value="Unassembled WGS sequence"/>
</dbReference>
<dbReference type="CDD" id="cd00822">
    <property type="entry name" value="TopoII_Trans_DNA_gyrase"/>
    <property type="match status" value="1"/>
</dbReference>
<dbReference type="NCBIfam" id="TIGR01059">
    <property type="entry name" value="gyrB"/>
    <property type="match status" value="1"/>
</dbReference>
<dbReference type="GO" id="GO:0006265">
    <property type="term" value="P:DNA topological change"/>
    <property type="evidence" value="ECO:0007669"/>
    <property type="project" value="UniProtKB-UniRule"/>
</dbReference>
<dbReference type="InterPro" id="IPR001241">
    <property type="entry name" value="Topo_IIA"/>
</dbReference>